<proteinExistence type="predicted"/>
<sequence length="42" mass="4425">QALRAEGYATVGGLEPVADNAAEARRLGCAHVWHADHLVALD</sequence>
<keyword evidence="2" id="KW-1185">Reference proteome</keyword>
<feature type="non-terminal residue" evidence="1">
    <location>
        <position position="1"/>
    </location>
</feature>
<comment type="caution">
    <text evidence="1">The sequence shown here is derived from an EMBL/GenBank/DDBJ whole genome shotgun (WGS) entry which is preliminary data.</text>
</comment>
<accession>A0A850PFP0</accession>
<evidence type="ECO:0000313" key="2">
    <source>
        <dbReference type="Proteomes" id="UP000585665"/>
    </source>
</evidence>
<name>A0A850PFP0_9PROT</name>
<dbReference type="GO" id="GO:0016757">
    <property type="term" value="F:glycosyltransferase activity"/>
    <property type="evidence" value="ECO:0007669"/>
    <property type="project" value="UniProtKB-KW"/>
</dbReference>
<dbReference type="AlphaFoldDB" id="A0A850PFP0"/>
<keyword evidence="1" id="KW-0328">Glycosyltransferase</keyword>
<organism evidence="1 2">
    <name type="scientific">Ameyamaea chiangmaiensis</name>
    <dbReference type="NCBI Taxonomy" id="442969"/>
    <lineage>
        <taxon>Bacteria</taxon>
        <taxon>Pseudomonadati</taxon>
        <taxon>Pseudomonadota</taxon>
        <taxon>Alphaproteobacteria</taxon>
        <taxon>Acetobacterales</taxon>
        <taxon>Acetobacteraceae</taxon>
        <taxon>Ameyamaea</taxon>
    </lineage>
</organism>
<reference evidence="1 2" key="1">
    <citation type="submission" date="2020-06" db="EMBL/GenBank/DDBJ databases">
        <title>Description of novel acetic acid bacteria.</title>
        <authorList>
            <person name="Sombolestani A."/>
        </authorList>
    </citation>
    <scope>NUCLEOTIDE SEQUENCE [LARGE SCALE GENOMIC DNA]</scope>
    <source>
        <strain evidence="1 2">LMG 27010</strain>
    </source>
</reference>
<gene>
    <name evidence="1" type="ORF">HUK82_13920</name>
</gene>
<keyword evidence="1" id="KW-0808">Transferase</keyword>
<protein>
    <submittedName>
        <fullName evidence="1">ATP phosphoribosyltransferase regulatory subunit</fullName>
    </submittedName>
</protein>
<dbReference type="EMBL" id="JABXXR010000160">
    <property type="protein sequence ID" value="NVN41653.1"/>
    <property type="molecule type" value="Genomic_DNA"/>
</dbReference>
<dbReference type="Proteomes" id="UP000585665">
    <property type="component" value="Unassembled WGS sequence"/>
</dbReference>
<evidence type="ECO:0000313" key="1">
    <source>
        <dbReference type="EMBL" id="NVN41653.1"/>
    </source>
</evidence>